<evidence type="ECO:0000259" key="19">
    <source>
        <dbReference type="Pfam" id="PF13807"/>
    </source>
</evidence>
<keyword evidence="10" id="KW-0418">Kinase</keyword>
<keyword evidence="5" id="KW-1003">Cell membrane</keyword>
<evidence type="ECO:0000256" key="12">
    <source>
        <dbReference type="ARBA" id="ARBA00022989"/>
    </source>
</evidence>
<comment type="similarity">
    <text evidence="3">Belongs to the etk/wzc family.</text>
</comment>
<evidence type="ECO:0000256" key="6">
    <source>
        <dbReference type="ARBA" id="ARBA00022519"/>
    </source>
</evidence>
<evidence type="ECO:0000256" key="1">
    <source>
        <dbReference type="ARBA" id="ARBA00004429"/>
    </source>
</evidence>
<dbReference type="PANTHER" id="PTHR32309">
    <property type="entry name" value="TYROSINE-PROTEIN KINASE"/>
    <property type="match status" value="1"/>
</dbReference>
<comment type="caution">
    <text evidence="20">The sequence shown here is derived from an EMBL/GenBank/DDBJ whole genome shotgun (WGS) entry which is preliminary data.</text>
</comment>
<keyword evidence="12 16" id="KW-1133">Transmembrane helix</keyword>
<comment type="similarity">
    <text evidence="2">Belongs to the CpsD/CapB family.</text>
</comment>
<feature type="domain" description="Tyrosine-protein kinase G-rich" evidence="19">
    <location>
        <begin position="394"/>
        <end position="462"/>
    </location>
</feature>
<dbReference type="InterPro" id="IPR027417">
    <property type="entry name" value="P-loop_NTPase"/>
</dbReference>
<sequence length="742" mass="79514">MNRDLAIGGPGNRALSDRVVPPNRTIGIHERHQGPRLDLPTLLRIVREWRWLVLGAAAFGLALGVVTTLLKTPLYKAWVTLEVNPPRVEITDEQQRERSSSGDDTWDFLQTQVGLLGSRSLAERVAQDLNLVSNPAVAGNGDATARLKTAASTVAGGLQVTAPEEGRLIRFNYTSADPALAAQIANGVADGFINSNLQRRFEASNYARRFLERQIGRTRNDLERSEKQLVSYAQSQGIINLGEAGDGKSGSSDGGSLQAESLSALNSALAEATAKRVAAEGAYRAALSSGPTTEVNTSTQALRQSRAALEAEYQDKRTLLKPDHPDMLSLRSRIDELDRQIARETARVSGGRSNSLAQEYRAALAAERALQGRVSGLKGSVLDLRGRSVRYNILQREVDTNRALYDALLQRYKEIGVAGGIGAAPISIVDRADVPGAPFTPNMPLNLMIGLGLGVLAGVGAAVGFEFLSDTVRTREDVRSKLQVACLGSVPKHGGRGAGGPLVDELRNPSSPVSEAYTAVTAALRFTTEEGVPRTLLVTSTRESEGKSSTALAVSQSFARQGRSVLLIDADLRKPSFQTGRDEQGLTGLLTNHDQLAEQVVPTQFENMWLLPCGPLPPNPADLLSTRRFGAILEEAAQQFDVVVVDGPPILGLADAPLLSASVHGVLFVVESGKTRTRAAVESLNRVEASGAHVLGAVLTKSTERDGGAGYYSYRYGQVEDRRPNKLVMIAHQPAGEEQSPR</sequence>
<dbReference type="Pfam" id="PF02706">
    <property type="entry name" value="Wzz"/>
    <property type="match status" value="1"/>
</dbReference>
<keyword evidence="13 16" id="KW-0472">Membrane</keyword>
<evidence type="ECO:0000256" key="3">
    <source>
        <dbReference type="ARBA" id="ARBA00008883"/>
    </source>
</evidence>
<keyword evidence="9" id="KW-0547">Nucleotide-binding</keyword>
<evidence type="ECO:0000259" key="18">
    <source>
        <dbReference type="Pfam" id="PF13614"/>
    </source>
</evidence>
<feature type="domain" description="Polysaccharide chain length determinant N-terminal" evidence="17">
    <location>
        <begin position="37"/>
        <end position="129"/>
    </location>
</feature>
<evidence type="ECO:0000256" key="9">
    <source>
        <dbReference type="ARBA" id="ARBA00022741"/>
    </source>
</evidence>
<evidence type="ECO:0000256" key="11">
    <source>
        <dbReference type="ARBA" id="ARBA00022840"/>
    </source>
</evidence>
<dbReference type="InterPro" id="IPR005702">
    <property type="entry name" value="Wzc-like_C"/>
</dbReference>
<keyword evidence="11" id="KW-0067">ATP-binding</keyword>
<evidence type="ECO:0000256" key="5">
    <source>
        <dbReference type="ARBA" id="ARBA00022475"/>
    </source>
</evidence>
<dbReference type="EMBL" id="JAPDOB010000001">
    <property type="protein sequence ID" value="MCW3797077.1"/>
    <property type="molecule type" value="Genomic_DNA"/>
</dbReference>
<evidence type="ECO:0000259" key="17">
    <source>
        <dbReference type="Pfam" id="PF02706"/>
    </source>
</evidence>
<evidence type="ECO:0000313" key="21">
    <source>
        <dbReference type="Proteomes" id="UP001526246"/>
    </source>
</evidence>
<dbReference type="RefSeq" id="WP_264881168.1">
    <property type="nucleotide sequence ID" value="NZ_JAPDOB010000001.1"/>
</dbReference>
<name>A0ABT3JDD4_9SPHN</name>
<dbReference type="SUPFAM" id="SSF52540">
    <property type="entry name" value="P-loop containing nucleoside triphosphate hydrolases"/>
    <property type="match status" value="1"/>
</dbReference>
<feature type="transmembrane region" description="Helical" evidence="16">
    <location>
        <begin position="445"/>
        <end position="465"/>
    </location>
</feature>
<feature type="domain" description="AAA" evidence="18">
    <location>
        <begin position="546"/>
        <end position="662"/>
    </location>
</feature>
<feature type="transmembrane region" description="Helical" evidence="16">
    <location>
        <begin position="49"/>
        <end position="70"/>
    </location>
</feature>
<evidence type="ECO:0000313" key="20">
    <source>
        <dbReference type="EMBL" id="MCW3797077.1"/>
    </source>
</evidence>
<dbReference type="Proteomes" id="UP001526246">
    <property type="component" value="Unassembled WGS sequence"/>
</dbReference>
<evidence type="ECO:0000256" key="7">
    <source>
        <dbReference type="ARBA" id="ARBA00022679"/>
    </source>
</evidence>
<keyword evidence="8 16" id="KW-0812">Transmembrane</keyword>
<dbReference type="CDD" id="cd05387">
    <property type="entry name" value="BY-kinase"/>
    <property type="match status" value="1"/>
</dbReference>
<dbReference type="PANTHER" id="PTHR32309:SF13">
    <property type="entry name" value="FERRIC ENTEROBACTIN TRANSPORT PROTEIN FEPE"/>
    <property type="match status" value="1"/>
</dbReference>
<reference evidence="20 21" key="1">
    <citation type="submission" date="2022-10" db="EMBL/GenBank/DDBJ databases">
        <title>Sphingomonas sp.</title>
        <authorList>
            <person name="Jin C."/>
        </authorList>
    </citation>
    <scope>NUCLEOTIDE SEQUENCE [LARGE SCALE GENOMIC DNA]</scope>
    <source>
        <strain evidence="20 21">BN140010</strain>
    </source>
</reference>
<evidence type="ECO:0000256" key="10">
    <source>
        <dbReference type="ARBA" id="ARBA00022777"/>
    </source>
</evidence>
<evidence type="ECO:0000256" key="16">
    <source>
        <dbReference type="SAM" id="Phobius"/>
    </source>
</evidence>
<protein>
    <recommendedName>
        <fullName evidence="4">non-specific protein-tyrosine kinase</fullName>
        <ecNumber evidence="4">2.7.10.2</ecNumber>
    </recommendedName>
</protein>
<evidence type="ECO:0000256" key="4">
    <source>
        <dbReference type="ARBA" id="ARBA00011903"/>
    </source>
</evidence>
<dbReference type="Pfam" id="PF13614">
    <property type="entry name" value="AAA_31"/>
    <property type="match status" value="1"/>
</dbReference>
<keyword evidence="21" id="KW-1185">Reference proteome</keyword>
<proteinExistence type="inferred from homology"/>
<gene>
    <name evidence="20" type="ORF">OMW55_04560</name>
</gene>
<dbReference type="InterPro" id="IPR050445">
    <property type="entry name" value="Bact_polysacc_biosynth/exp"/>
</dbReference>
<comment type="subcellular location">
    <subcellularLocation>
        <location evidence="1">Cell inner membrane</location>
        <topology evidence="1">Multi-pass membrane protein</topology>
    </subcellularLocation>
</comment>
<dbReference type="InterPro" id="IPR032807">
    <property type="entry name" value="GNVR"/>
</dbReference>
<evidence type="ECO:0000256" key="15">
    <source>
        <dbReference type="ARBA" id="ARBA00051245"/>
    </source>
</evidence>
<dbReference type="EC" id="2.7.10.2" evidence="4"/>
<keyword evidence="7" id="KW-0808">Transferase</keyword>
<dbReference type="InterPro" id="IPR025669">
    <property type="entry name" value="AAA_dom"/>
</dbReference>
<dbReference type="Pfam" id="PF13807">
    <property type="entry name" value="GNVR"/>
    <property type="match status" value="1"/>
</dbReference>
<evidence type="ECO:0000256" key="14">
    <source>
        <dbReference type="ARBA" id="ARBA00023137"/>
    </source>
</evidence>
<accession>A0ABT3JDD4</accession>
<keyword evidence="14" id="KW-0829">Tyrosine-protein kinase</keyword>
<evidence type="ECO:0000256" key="2">
    <source>
        <dbReference type="ARBA" id="ARBA00007316"/>
    </source>
</evidence>
<dbReference type="InterPro" id="IPR003856">
    <property type="entry name" value="LPS_length_determ_N"/>
</dbReference>
<comment type="catalytic activity">
    <reaction evidence="15">
        <text>L-tyrosyl-[protein] + ATP = O-phospho-L-tyrosyl-[protein] + ADP + H(+)</text>
        <dbReference type="Rhea" id="RHEA:10596"/>
        <dbReference type="Rhea" id="RHEA-COMP:10136"/>
        <dbReference type="Rhea" id="RHEA-COMP:20101"/>
        <dbReference type="ChEBI" id="CHEBI:15378"/>
        <dbReference type="ChEBI" id="CHEBI:30616"/>
        <dbReference type="ChEBI" id="CHEBI:46858"/>
        <dbReference type="ChEBI" id="CHEBI:61978"/>
        <dbReference type="ChEBI" id="CHEBI:456216"/>
        <dbReference type="EC" id="2.7.10.2"/>
    </reaction>
</comment>
<dbReference type="Gene3D" id="3.40.50.300">
    <property type="entry name" value="P-loop containing nucleotide triphosphate hydrolases"/>
    <property type="match status" value="1"/>
</dbReference>
<dbReference type="NCBIfam" id="TIGR01007">
    <property type="entry name" value="eps_fam"/>
    <property type="match status" value="1"/>
</dbReference>
<evidence type="ECO:0000256" key="8">
    <source>
        <dbReference type="ARBA" id="ARBA00022692"/>
    </source>
</evidence>
<keyword evidence="6" id="KW-0997">Cell inner membrane</keyword>
<evidence type="ECO:0000256" key="13">
    <source>
        <dbReference type="ARBA" id="ARBA00023136"/>
    </source>
</evidence>
<organism evidence="20 21">
    <name type="scientific">Sphingomonas arvum</name>
    <dbReference type="NCBI Taxonomy" id="2992113"/>
    <lineage>
        <taxon>Bacteria</taxon>
        <taxon>Pseudomonadati</taxon>
        <taxon>Pseudomonadota</taxon>
        <taxon>Alphaproteobacteria</taxon>
        <taxon>Sphingomonadales</taxon>
        <taxon>Sphingomonadaceae</taxon>
        <taxon>Sphingomonas</taxon>
    </lineage>
</organism>